<accession>A0AAQ3KXT0</accession>
<proteinExistence type="predicted"/>
<dbReference type="EMBL" id="CP136896">
    <property type="protein sequence ID" value="WOL14978.1"/>
    <property type="molecule type" value="Genomic_DNA"/>
</dbReference>
<sequence>MNRKYLTCSNNKNKTQFITLPLFNLQLQISILERNPELPKYLQKNKHTVATPWEIRALFQLQRREITTIVIYILWRSPQQQTTTSTCSSRNSNSINMAFDLHQDDEVWSITFVIS</sequence>
<gene>
    <name evidence="1" type="ORF">Cni_G23759</name>
</gene>
<name>A0AAQ3KXT0_9LILI</name>
<evidence type="ECO:0000313" key="2">
    <source>
        <dbReference type="Proteomes" id="UP001327560"/>
    </source>
</evidence>
<dbReference type="Proteomes" id="UP001327560">
    <property type="component" value="Chromosome 7"/>
</dbReference>
<protein>
    <submittedName>
        <fullName evidence="1">Uncharacterized protein</fullName>
    </submittedName>
</protein>
<evidence type="ECO:0000313" key="1">
    <source>
        <dbReference type="EMBL" id="WOL14978.1"/>
    </source>
</evidence>
<organism evidence="1 2">
    <name type="scientific">Canna indica</name>
    <name type="common">Indian-shot</name>
    <dbReference type="NCBI Taxonomy" id="4628"/>
    <lineage>
        <taxon>Eukaryota</taxon>
        <taxon>Viridiplantae</taxon>
        <taxon>Streptophyta</taxon>
        <taxon>Embryophyta</taxon>
        <taxon>Tracheophyta</taxon>
        <taxon>Spermatophyta</taxon>
        <taxon>Magnoliopsida</taxon>
        <taxon>Liliopsida</taxon>
        <taxon>Zingiberales</taxon>
        <taxon>Cannaceae</taxon>
        <taxon>Canna</taxon>
    </lineage>
</organism>
<dbReference type="AlphaFoldDB" id="A0AAQ3KXT0"/>
<reference evidence="1 2" key="1">
    <citation type="submission" date="2023-10" db="EMBL/GenBank/DDBJ databases">
        <title>Chromosome-scale genome assembly provides insights into flower coloration mechanisms of Canna indica.</title>
        <authorList>
            <person name="Li C."/>
        </authorList>
    </citation>
    <scope>NUCLEOTIDE SEQUENCE [LARGE SCALE GENOMIC DNA]</scope>
    <source>
        <tissue evidence="1">Flower</tissue>
    </source>
</reference>
<keyword evidence="2" id="KW-1185">Reference proteome</keyword>